<evidence type="ECO:0000256" key="1">
    <source>
        <dbReference type="ARBA" id="ARBA00004141"/>
    </source>
</evidence>
<gene>
    <name evidence="9" type="ORF">OSB1V03_LOCUS14194</name>
</gene>
<dbReference type="AlphaFoldDB" id="A0A7R9Q669"/>
<evidence type="ECO:0000313" key="10">
    <source>
        <dbReference type="Proteomes" id="UP000759131"/>
    </source>
</evidence>
<comment type="subcellular location">
    <subcellularLocation>
        <location evidence="1">Membrane</location>
        <topology evidence="1">Multi-pass membrane protein</topology>
    </subcellularLocation>
</comment>
<dbReference type="InterPro" id="IPR050382">
    <property type="entry name" value="MFS_Na/Anion_cotransporter"/>
</dbReference>
<evidence type="ECO:0000256" key="5">
    <source>
        <dbReference type="ARBA" id="ARBA00022989"/>
    </source>
</evidence>
<dbReference type="InterPro" id="IPR036259">
    <property type="entry name" value="MFS_trans_sf"/>
</dbReference>
<feature type="transmembrane region" description="Helical" evidence="7">
    <location>
        <begin position="244"/>
        <end position="265"/>
    </location>
</feature>
<dbReference type="OrthoDB" id="6493426at2759"/>
<feature type="transmembrane region" description="Helical" evidence="7">
    <location>
        <begin position="80"/>
        <end position="103"/>
    </location>
</feature>
<keyword evidence="3 7" id="KW-0812">Transmembrane</keyword>
<dbReference type="FunFam" id="1.20.1250.20:FF:000003">
    <property type="entry name" value="Solute carrier family 17 member 3"/>
    <property type="match status" value="1"/>
</dbReference>
<dbReference type="SUPFAM" id="SSF103473">
    <property type="entry name" value="MFS general substrate transporter"/>
    <property type="match status" value="1"/>
</dbReference>
<protein>
    <recommendedName>
        <fullName evidence="8">Major facilitator superfamily (MFS) profile domain-containing protein</fullName>
    </recommendedName>
</protein>
<evidence type="ECO:0000256" key="6">
    <source>
        <dbReference type="ARBA" id="ARBA00023136"/>
    </source>
</evidence>
<dbReference type="Pfam" id="PF07690">
    <property type="entry name" value="MFS_1"/>
    <property type="match status" value="1"/>
</dbReference>
<feature type="transmembrane region" description="Helical" evidence="7">
    <location>
        <begin position="20"/>
        <end position="40"/>
    </location>
</feature>
<evidence type="ECO:0000256" key="2">
    <source>
        <dbReference type="ARBA" id="ARBA00022448"/>
    </source>
</evidence>
<keyword evidence="4" id="KW-0769">Symport</keyword>
<keyword evidence="6 7" id="KW-0472">Membrane</keyword>
<keyword evidence="2" id="KW-0813">Transport</keyword>
<sequence length="378" mass="41054">MYLITPTISGRITERFGAKWITSITIMTSGAILALIPTAAYYSVNLLIALLVIQGLFHGCVFASLFSLYAHWFTPMERTYAISGIAAGSNFGNLVTFPLAGYLAENGFADGWPSIFYVVFMAHIPWFILWVLCVQNTPLDSNRSALIRCSDSELNYIKNNTNSFGAPKVFGIPIIQNGLFNAMTSLATGVTMAVCGPLSAYVIRKSSAKLSKTAVRKIFATTALMGPAVCLTIITAIGCDSTSVIALLITALFFYGFMTGGEFSMISEYAPDFSGTVFGIAATLSVFPAFLAPYVVGLILDDSPNDISRWNVVFYITIGVYILGTVVFLVFASAEPQPWGLIDKVNNLSNDEQVFENIDKSRNTVKETANQLCKSMQT</sequence>
<evidence type="ECO:0000259" key="8">
    <source>
        <dbReference type="PROSITE" id="PS50850"/>
    </source>
</evidence>
<dbReference type="EMBL" id="OC867984">
    <property type="protein sequence ID" value="CAD7633798.1"/>
    <property type="molecule type" value="Genomic_DNA"/>
</dbReference>
<dbReference type="PANTHER" id="PTHR11662">
    <property type="entry name" value="SOLUTE CARRIER FAMILY 17"/>
    <property type="match status" value="1"/>
</dbReference>
<evidence type="ECO:0000256" key="4">
    <source>
        <dbReference type="ARBA" id="ARBA00022847"/>
    </source>
</evidence>
<dbReference type="GO" id="GO:0006820">
    <property type="term" value="P:monoatomic anion transport"/>
    <property type="evidence" value="ECO:0007669"/>
    <property type="project" value="TreeGrafter"/>
</dbReference>
<reference evidence="9" key="1">
    <citation type="submission" date="2020-11" db="EMBL/GenBank/DDBJ databases">
        <authorList>
            <person name="Tran Van P."/>
        </authorList>
    </citation>
    <scope>NUCLEOTIDE SEQUENCE</scope>
</reference>
<feature type="domain" description="Major facilitator superfamily (MFS) profile" evidence="8">
    <location>
        <begin position="1"/>
        <end position="336"/>
    </location>
</feature>
<organism evidence="9">
    <name type="scientific">Medioppia subpectinata</name>
    <dbReference type="NCBI Taxonomy" id="1979941"/>
    <lineage>
        <taxon>Eukaryota</taxon>
        <taxon>Metazoa</taxon>
        <taxon>Ecdysozoa</taxon>
        <taxon>Arthropoda</taxon>
        <taxon>Chelicerata</taxon>
        <taxon>Arachnida</taxon>
        <taxon>Acari</taxon>
        <taxon>Acariformes</taxon>
        <taxon>Sarcoptiformes</taxon>
        <taxon>Oribatida</taxon>
        <taxon>Brachypylina</taxon>
        <taxon>Oppioidea</taxon>
        <taxon>Oppiidae</taxon>
        <taxon>Medioppia</taxon>
    </lineage>
</organism>
<dbReference type="GO" id="GO:0016020">
    <property type="term" value="C:membrane"/>
    <property type="evidence" value="ECO:0007669"/>
    <property type="project" value="UniProtKB-SubCell"/>
</dbReference>
<dbReference type="GO" id="GO:0015293">
    <property type="term" value="F:symporter activity"/>
    <property type="evidence" value="ECO:0007669"/>
    <property type="project" value="UniProtKB-KW"/>
</dbReference>
<dbReference type="PANTHER" id="PTHR11662:SF399">
    <property type="entry name" value="FI19708P1-RELATED"/>
    <property type="match status" value="1"/>
</dbReference>
<dbReference type="InterPro" id="IPR020846">
    <property type="entry name" value="MFS_dom"/>
</dbReference>
<proteinExistence type="predicted"/>
<keyword evidence="10" id="KW-1185">Reference proteome</keyword>
<dbReference type="PROSITE" id="PS50850">
    <property type="entry name" value="MFS"/>
    <property type="match status" value="1"/>
</dbReference>
<keyword evidence="5 7" id="KW-1133">Transmembrane helix</keyword>
<dbReference type="Proteomes" id="UP000759131">
    <property type="component" value="Unassembled WGS sequence"/>
</dbReference>
<evidence type="ECO:0000313" key="9">
    <source>
        <dbReference type="EMBL" id="CAD7633798.1"/>
    </source>
</evidence>
<feature type="transmembrane region" description="Helical" evidence="7">
    <location>
        <begin position="277"/>
        <end position="300"/>
    </location>
</feature>
<feature type="transmembrane region" description="Helical" evidence="7">
    <location>
        <begin position="115"/>
        <end position="134"/>
    </location>
</feature>
<name>A0A7R9Q669_9ACAR</name>
<feature type="transmembrane region" description="Helical" evidence="7">
    <location>
        <begin position="46"/>
        <end position="68"/>
    </location>
</feature>
<evidence type="ECO:0000256" key="3">
    <source>
        <dbReference type="ARBA" id="ARBA00022692"/>
    </source>
</evidence>
<evidence type="ECO:0000256" key="7">
    <source>
        <dbReference type="SAM" id="Phobius"/>
    </source>
</evidence>
<feature type="transmembrane region" description="Helical" evidence="7">
    <location>
        <begin position="312"/>
        <end position="334"/>
    </location>
</feature>
<dbReference type="InterPro" id="IPR011701">
    <property type="entry name" value="MFS"/>
</dbReference>
<dbReference type="EMBL" id="CAJPIZ010013409">
    <property type="protein sequence ID" value="CAG2114228.1"/>
    <property type="molecule type" value="Genomic_DNA"/>
</dbReference>
<accession>A0A7R9Q669</accession>
<dbReference type="Gene3D" id="1.20.1250.20">
    <property type="entry name" value="MFS general substrate transporter like domains"/>
    <property type="match status" value="2"/>
</dbReference>
<feature type="transmembrane region" description="Helical" evidence="7">
    <location>
        <begin position="218"/>
        <end position="238"/>
    </location>
</feature>